<name>A0ABD2LCQ0_9BILA</name>
<dbReference type="Proteomes" id="UP001620626">
    <property type="component" value="Unassembled WGS sequence"/>
</dbReference>
<comment type="caution">
    <text evidence="3">The sequence shown here is derived from an EMBL/GenBank/DDBJ whole genome shotgun (WGS) entry which is preliminary data.</text>
</comment>
<feature type="transmembrane region" description="Helical" evidence="2">
    <location>
        <begin position="71"/>
        <end position="92"/>
    </location>
</feature>
<evidence type="ECO:0000313" key="3">
    <source>
        <dbReference type="EMBL" id="KAL3113003.1"/>
    </source>
</evidence>
<gene>
    <name evidence="3" type="ORF">niasHT_013468</name>
</gene>
<reference evidence="3 4" key="1">
    <citation type="submission" date="2024-10" db="EMBL/GenBank/DDBJ databases">
        <authorList>
            <person name="Kim D."/>
        </authorList>
    </citation>
    <scope>NUCLEOTIDE SEQUENCE [LARGE SCALE GENOMIC DNA]</scope>
    <source>
        <strain evidence="3">BH-2024</strain>
    </source>
</reference>
<feature type="region of interest" description="Disordered" evidence="1">
    <location>
        <begin position="1"/>
        <end position="23"/>
    </location>
</feature>
<evidence type="ECO:0000256" key="2">
    <source>
        <dbReference type="SAM" id="Phobius"/>
    </source>
</evidence>
<keyword evidence="2" id="KW-1133">Transmembrane helix</keyword>
<protein>
    <submittedName>
        <fullName evidence="3">Uncharacterized protein</fullName>
    </submittedName>
</protein>
<keyword evidence="4" id="KW-1185">Reference proteome</keyword>
<dbReference type="EMBL" id="JBICBT010000458">
    <property type="protein sequence ID" value="KAL3113003.1"/>
    <property type="molecule type" value="Genomic_DNA"/>
</dbReference>
<keyword evidence="2" id="KW-0812">Transmembrane</keyword>
<keyword evidence="2" id="KW-0472">Membrane</keyword>
<proteinExistence type="predicted"/>
<sequence length="340" mass="39147">MGDDDERRGGGGRRKADNERHRTDESAANRVLNGVAIVLRVCFSAYRCSHLGGGFFFPMISNFALEKSLRYFKLVLLVVIALSLVQINKYVFTFLASLRSAQIQIASPLYDISEKGYNPKMPTHPVLFKLLIERNYFAKSLSKEGKFKYSAVTCFMNNSIIGLFSTHTMCQLPYYAPSKRNSQNVFFFGGEEDRIFRDNFQLLTGAYYNLTVVNNTHLDELVEQHLGLKDLVSEGHKFGTTELIKYDIERPGQEQLALSLTTPVEACVIFVALRRHSLDRVRKFVWEMNFALYHVMRMQLRIQPYRFTFVSFIRHSCLAKYNAQGPFLVEMRPNGRQIRA</sequence>
<accession>A0ABD2LCQ0</accession>
<organism evidence="3 4">
    <name type="scientific">Heterodera trifolii</name>
    <dbReference type="NCBI Taxonomy" id="157864"/>
    <lineage>
        <taxon>Eukaryota</taxon>
        <taxon>Metazoa</taxon>
        <taxon>Ecdysozoa</taxon>
        <taxon>Nematoda</taxon>
        <taxon>Chromadorea</taxon>
        <taxon>Rhabditida</taxon>
        <taxon>Tylenchina</taxon>
        <taxon>Tylenchomorpha</taxon>
        <taxon>Tylenchoidea</taxon>
        <taxon>Heteroderidae</taxon>
        <taxon>Heteroderinae</taxon>
        <taxon>Heterodera</taxon>
    </lineage>
</organism>
<dbReference type="AlphaFoldDB" id="A0ABD2LCQ0"/>
<evidence type="ECO:0000256" key="1">
    <source>
        <dbReference type="SAM" id="MobiDB-lite"/>
    </source>
</evidence>
<evidence type="ECO:0000313" key="4">
    <source>
        <dbReference type="Proteomes" id="UP001620626"/>
    </source>
</evidence>